<gene>
    <name evidence="7" type="ORF">D3791_14790</name>
</gene>
<evidence type="ECO:0000259" key="5">
    <source>
        <dbReference type="Pfam" id="PF03446"/>
    </source>
</evidence>
<feature type="active site" evidence="4">
    <location>
        <position position="197"/>
    </location>
</feature>
<dbReference type="InterPro" id="IPR013328">
    <property type="entry name" value="6PGD_dom2"/>
</dbReference>
<evidence type="ECO:0000313" key="8">
    <source>
        <dbReference type="Proteomes" id="UP000502331"/>
    </source>
</evidence>
<evidence type="ECO:0000256" key="4">
    <source>
        <dbReference type="PIRSR" id="PIRSR000103-1"/>
    </source>
</evidence>
<sequence>MNVPAPNHTPNVGVIGLGAMGRPMARLLAQHHGVVTVTSSRPENDVLQDLRAQLPEGSGASRIQWAATATQLAAACDEILLMLPDLPQIIECLESEDGLLAGLDQRSSDAAPLLLMIGSTCSAPGVRQLADDLAARFGERIAVVDAPVSGGEDGAKQGSLSIMLGGSGELCERAATALAPCGTPVRLGELGAGQVAKACNQLVVSATIFALGEASVLAERSGLDLQEMWNLLGHGYAASRLLESRQDRLVSGDDSPSGAIKYMRKDLAGANEIAESTGTNTVLLPQLRQAIDEVIEAGLGERDISVTKRFIAGR</sequence>
<organism evidence="7 8">
    <name type="scientific">Glutamicibacter mishrai</name>
    <dbReference type="NCBI Taxonomy" id="1775880"/>
    <lineage>
        <taxon>Bacteria</taxon>
        <taxon>Bacillati</taxon>
        <taxon>Actinomycetota</taxon>
        <taxon>Actinomycetes</taxon>
        <taxon>Micrococcales</taxon>
        <taxon>Micrococcaceae</taxon>
        <taxon>Glutamicibacter</taxon>
    </lineage>
</organism>
<comment type="similarity">
    <text evidence="1">Belongs to the HIBADH-related family.</text>
</comment>
<dbReference type="InterPro" id="IPR015815">
    <property type="entry name" value="HIBADH-related"/>
</dbReference>
<dbReference type="Pfam" id="PF03446">
    <property type="entry name" value="NAD_binding_2"/>
    <property type="match status" value="1"/>
</dbReference>
<evidence type="ECO:0000256" key="2">
    <source>
        <dbReference type="ARBA" id="ARBA00023002"/>
    </source>
</evidence>
<evidence type="ECO:0000256" key="1">
    <source>
        <dbReference type="ARBA" id="ARBA00009080"/>
    </source>
</evidence>
<dbReference type="InterPro" id="IPR006115">
    <property type="entry name" value="6PGDH_NADP-bd"/>
</dbReference>
<dbReference type="Gene3D" id="3.40.50.720">
    <property type="entry name" value="NAD(P)-binding Rossmann-like Domain"/>
    <property type="match status" value="1"/>
</dbReference>
<proteinExistence type="inferred from homology"/>
<keyword evidence="3" id="KW-0520">NAD</keyword>
<dbReference type="PANTHER" id="PTHR43060">
    <property type="entry name" value="3-HYDROXYISOBUTYRATE DEHYDROGENASE-LIKE 1, MITOCHONDRIAL-RELATED"/>
    <property type="match status" value="1"/>
</dbReference>
<dbReference type="GO" id="GO:0051287">
    <property type="term" value="F:NAD binding"/>
    <property type="evidence" value="ECO:0007669"/>
    <property type="project" value="InterPro"/>
</dbReference>
<dbReference type="Pfam" id="PF14833">
    <property type="entry name" value="NAD_binding_11"/>
    <property type="match status" value="1"/>
</dbReference>
<feature type="domain" description="6-phosphogluconate dehydrogenase NADP-binding" evidence="5">
    <location>
        <begin position="11"/>
        <end position="183"/>
    </location>
</feature>
<keyword evidence="8" id="KW-1185">Reference proteome</keyword>
<name>A0A6H0SKN0_9MICC</name>
<dbReference type="SUPFAM" id="SSF51735">
    <property type="entry name" value="NAD(P)-binding Rossmann-fold domains"/>
    <property type="match status" value="1"/>
</dbReference>
<dbReference type="GO" id="GO:0050661">
    <property type="term" value="F:NADP binding"/>
    <property type="evidence" value="ECO:0007669"/>
    <property type="project" value="InterPro"/>
</dbReference>
<dbReference type="AlphaFoldDB" id="A0A6H0SKN0"/>
<dbReference type="SUPFAM" id="SSF48179">
    <property type="entry name" value="6-phosphogluconate dehydrogenase C-terminal domain-like"/>
    <property type="match status" value="1"/>
</dbReference>
<protein>
    <submittedName>
        <fullName evidence="7">NAD(P)-dependent oxidoreductase</fullName>
    </submittedName>
</protein>
<dbReference type="Proteomes" id="UP000502331">
    <property type="component" value="Chromosome"/>
</dbReference>
<reference evidence="7 8" key="1">
    <citation type="submission" date="2018-09" db="EMBL/GenBank/DDBJ databases">
        <title>Glutamicibacter mishrai S5-52T (LMG 29155T = KCTC 39846T).</title>
        <authorList>
            <person name="Das S.K."/>
        </authorList>
    </citation>
    <scope>NUCLEOTIDE SEQUENCE [LARGE SCALE GENOMIC DNA]</scope>
    <source>
        <strain evidence="7 8">S5-52</strain>
    </source>
</reference>
<feature type="domain" description="3-hydroxyisobutyrate dehydrogenase-like NAD-binding" evidence="6">
    <location>
        <begin position="191"/>
        <end position="305"/>
    </location>
</feature>
<dbReference type="GO" id="GO:0016491">
    <property type="term" value="F:oxidoreductase activity"/>
    <property type="evidence" value="ECO:0007669"/>
    <property type="project" value="UniProtKB-KW"/>
</dbReference>
<dbReference type="Gene3D" id="1.10.1040.10">
    <property type="entry name" value="N-(1-d-carboxylethyl)-l-norvaline Dehydrogenase, domain 2"/>
    <property type="match status" value="1"/>
</dbReference>
<accession>A0A6H0SKN0</accession>
<dbReference type="InterPro" id="IPR008927">
    <property type="entry name" value="6-PGluconate_DH-like_C_sf"/>
</dbReference>
<dbReference type="InterPro" id="IPR036291">
    <property type="entry name" value="NAD(P)-bd_dom_sf"/>
</dbReference>
<dbReference type="EMBL" id="CP032549">
    <property type="protein sequence ID" value="QIV88262.1"/>
    <property type="molecule type" value="Genomic_DNA"/>
</dbReference>
<evidence type="ECO:0000313" key="7">
    <source>
        <dbReference type="EMBL" id="QIV88262.1"/>
    </source>
</evidence>
<keyword evidence="2" id="KW-0560">Oxidoreductase</keyword>
<evidence type="ECO:0000256" key="3">
    <source>
        <dbReference type="ARBA" id="ARBA00023027"/>
    </source>
</evidence>
<dbReference type="InterPro" id="IPR029154">
    <property type="entry name" value="HIBADH-like_NADP-bd"/>
</dbReference>
<dbReference type="PANTHER" id="PTHR43060:SF15">
    <property type="entry name" value="3-HYDROXYISOBUTYRATE DEHYDROGENASE-LIKE 1, MITOCHONDRIAL-RELATED"/>
    <property type="match status" value="1"/>
</dbReference>
<evidence type="ECO:0000259" key="6">
    <source>
        <dbReference type="Pfam" id="PF14833"/>
    </source>
</evidence>
<dbReference type="RefSeq" id="WP_172512647.1">
    <property type="nucleotide sequence ID" value="NZ_CP032549.1"/>
</dbReference>
<dbReference type="PIRSF" id="PIRSF000103">
    <property type="entry name" value="HIBADH"/>
    <property type="match status" value="1"/>
</dbReference>